<dbReference type="OrthoDB" id="667621at2"/>
<gene>
    <name evidence="3" type="ORF">A8C56_21610</name>
</gene>
<evidence type="ECO:0000313" key="4">
    <source>
        <dbReference type="Proteomes" id="UP000077667"/>
    </source>
</evidence>
<organism evidence="3 4">
    <name type="scientific">Niabella ginsenosidivorans</name>
    <dbReference type="NCBI Taxonomy" id="1176587"/>
    <lineage>
        <taxon>Bacteria</taxon>
        <taxon>Pseudomonadati</taxon>
        <taxon>Bacteroidota</taxon>
        <taxon>Chitinophagia</taxon>
        <taxon>Chitinophagales</taxon>
        <taxon>Chitinophagaceae</taxon>
        <taxon>Niabella</taxon>
    </lineage>
</organism>
<dbReference type="KEGG" id="nia:A8C56_21610"/>
<keyword evidence="4" id="KW-1185">Reference proteome</keyword>
<proteinExistence type="predicted"/>
<feature type="chain" id="PRO_5008389928" evidence="2">
    <location>
        <begin position="24"/>
        <end position="160"/>
    </location>
</feature>
<feature type="transmembrane region" description="Helical" evidence="1">
    <location>
        <begin position="128"/>
        <end position="146"/>
    </location>
</feature>
<dbReference type="STRING" id="1176587.A8C56_21610"/>
<keyword evidence="1" id="KW-0812">Transmembrane</keyword>
<dbReference type="Proteomes" id="UP000077667">
    <property type="component" value="Chromosome"/>
</dbReference>
<evidence type="ECO:0000256" key="1">
    <source>
        <dbReference type="SAM" id="Phobius"/>
    </source>
</evidence>
<sequence length="160" mass="18334">MNKPICRILIFFPLLFSLSHASARGIRVRIGTYEAVTLAADLPNKDAYLIPKEPGWTENHYLDLATLTVNYGLWQTLPLWIEEEPRLVGYDQQTDLYYDLPAEALKSIISQNNLNEKKLLHISFFKRYGGKIILLLLAALIIYGLIPRKKCKKPVTPQHV</sequence>
<name>A0A1A9I6B0_9BACT</name>
<evidence type="ECO:0000313" key="3">
    <source>
        <dbReference type="EMBL" id="ANH83227.1"/>
    </source>
</evidence>
<keyword evidence="1" id="KW-1133">Transmembrane helix</keyword>
<keyword evidence="1" id="KW-0472">Membrane</keyword>
<protein>
    <submittedName>
        <fullName evidence="3">Uncharacterized protein</fullName>
    </submittedName>
</protein>
<feature type="signal peptide" evidence="2">
    <location>
        <begin position="1"/>
        <end position="23"/>
    </location>
</feature>
<evidence type="ECO:0000256" key="2">
    <source>
        <dbReference type="SAM" id="SignalP"/>
    </source>
</evidence>
<reference evidence="3 4" key="1">
    <citation type="submission" date="2016-05" db="EMBL/GenBank/DDBJ databases">
        <title>Niabella ginsenosidivorans BS26 whole genome sequencing.</title>
        <authorList>
            <person name="Im W.T."/>
            <person name="Siddiqi M.Z."/>
        </authorList>
    </citation>
    <scope>NUCLEOTIDE SEQUENCE [LARGE SCALE GENOMIC DNA]</scope>
    <source>
        <strain evidence="3 4">BS26</strain>
    </source>
</reference>
<dbReference type="EMBL" id="CP015772">
    <property type="protein sequence ID" value="ANH83227.1"/>
    <property type="molecule type" value="Genomic_DNA"/>
</dbReference>
<dbReference type="RefSeq" id="WP_067760610.1">
    <property type="nucleotide sequence ID" value="NZ_CP015772.1"/>
</dbReference>
<dbReference type="AlphaFoldDB" id="A0A1A9I6B0"/>
<accession>A0A1A9I6B0</accession>
<keyword evidence="2" id="KW-0732">Signal</keyword>